<dbReference type="EMBL" id="RJUK01000001">
    <property type="protein sequence ID" value="ROQ21308.1"/>
    <property type="molecule type" value="Genomic_DNA"/>
</dbReference>
<proteinExistence type="predicted"/>
<sequence>MRILIILTWLLALPTDANEQRVTNGSGHYTYSSGAGQQQTRLKVYYHQPDSFAPSSPVLLVLPGAGRNAWDYRDAWKAASEKYGVLVISPHYAEERYPEFWNYNIAGMLTNVTINETRTGFASYEITQDPQQWLFKDFDGIFLDARKRFGIDADRYDMFGHSAGGQIIHRFALFGTSVHADRLIAANSGWYTLPDFDVKFPFGLKGSPLSEKAHRIAFSRNLVVFLGELDNADETRGHLARNDKLDVQGLHRFSRGQYFYRESKAIAEDIDADFTWQKIHVPGVGHDYRRMSEKAAQYLYTPRNQQHSRQEPQ</sequence>
<dbReference type="AlphaFoldDB" id="A0A3N1P125"/>
<dbReference type="Proteomes" id="UP000273643">
    <property type="component" value="Unassembled WGS sequence"/>
</dbReference>
<dbReference type="InterPro" id="IPR029058">
    <property type="entry name" value="AB_hydrolase_fold"/>
</dbReference>
<dbReference type="RefSeq" id="WP_123638323.1">
    <property type="nucleotide sequence ID" value="NZ_RJUK01000001.1"/>
</dbReference>
<keyword evidence="2" id="KW-1185">Reference proteome</keyword>
<organism evidence="1 2">
    <name type="scientific">Marinimicrobium koreense</name>
    <dbReference type="NCBI Taxonomy" id="306545"/>
    <lineage>
        <taxon>Bacteria</taxon>
        <taxon>Pseudomonadati</taxon>
        <taxon>Pseudomonadota</taxon>
        <taxon>Gammaproteobacteria</taxon>
        <taxon>Cellvibrionales</taxon>
        <taxon>Cellvibrionaceae</taxon>
        <taxon>Marinimicrobium</taxon>
    </lineage>
</organism>
<name>A0A3N1P125_9GAMM</name>
<reference evidence="1 2" key="1">
    <citation type="submission" date="2018-11" db="EMBL/GenBank/DDBJ databases">
        <title>Genomic Encyclopedia of Type Strains, Phase IV (KMG-IV): sequencing the most valuable type-strain genomes for metagenomic binning, comparative biology and taxonomic classification.</title>
        <authorList>
            <person name="Goeker M."/>
        </authorList>
    </citation>
    <scope>NUCLEOTIDE SEQUENCE [LARGE SCALE GENOMIC DNA]</scope>
    <source>
        <strain evidence="1 2">DSM 16974</strain>
    </source>
</reference>
<evidence type="ECO:0008006" key="3">
    <source>
        <dbReference type="Google" id="ProtNLM"/>
    </source>
</evidence>
<evidence type="ECO:0000313" key="1">
    <source>
        <dbReference type="EMBL" id="ROQ21308.1"/>
    </source>
</evidence>
<dbReference type="SUPFAM" id="SSF53474">
    <property type="entry name" value="alpha/beta-Hydrolases"/>
    <property type="match status" value="1"/>
</dbReference>
<dbReference type="OrthoDB" id="1094867at2"/>
<protein>
    <recommendedName>
        <fullName evidence="3">Alpha/beta hydrolase</fullName>
    </recommendedName>
</protein>
<accession>A0A3N1P125</accession>
<gene>
    <name evidence="1" type="ORF">EDC38_1931</name>
</gene>
<comment type="caution">
    <text evidence="1">The sequence shown here is derived from an EMBL/GenBank/DDBJ whole genome shotgun (WGS) entry which is preliminary data.</text>
</comment>
<evidence type="ECO:0000313" key="2">
    <source>
        <dbReference type="Proteomes" id="UP000273643"/>
    </source>
</evidence>
<dbReference type="Gene3D" id="3.40.50.1820">
    <property type="entry name" value="alpha/beta hydrolase"/>
    <property type="match status" value="1"/>
</dbReference>